<name>A0ABY9D411_VITVI</name>
<dbReference type="PANTHER" id="PTHR33116">
    <property type="entry name" value="REVERSE TRANSCRIPTASE ZINC-BINDING DOMAIN-CONTAINING PROTEIN-RELATED-RELATED"/>
    <property type="match status" value="1"/>
</dbReference>
<proteinExistence type="predicted"/>
<dbReference type="Proteomes" id="UP001227230">
    <property type="component" value="Chromosome 13"/>
</dbReference>
<evidence type="ECO:0000313" key="3">
    <source>
        <dbReference type="Proteomes" id="UP001227230"/>
    </source>
</evidence>
<dbReference type="SUPFAM" id="SSF56672">
    <property type="entry name" value="DNA/RNA polymerases"/>
    <property type="match status" value="1"/>
</dbReference>
<dbReference type="PANTHER" id="PTHR33116:SF78">
    <property type="entry name" value="OS12G0587133 PROTEIN"/>
    <property type="match status" value="1"/>
</dbReference>
<gene>
    <name evidence="2" type="ORF">VitviT2T_019920</name>
</gene>
<dbReference type="EMBL" id="CP126660">
    <property type="protein sequence ID" value="WKA01649.1"/>
    <property type="molecule type" value="Genomic_DNA"/>
</dbReference>
<keyword evidence="3" id="KW-1185">Reference proteome</keyword>
<feature type="domain" description="Reverse transcriptase" evidence="1">
    <location>
        <begin position="1"/>
        <end position="185"/>
    </location>
</feature>
<organism evidence="2 3">
    <name type="scientific">Vitis vinifera</name>
    <name type="common">Grape</name>
    <dbReference type="NCBI Taxonomy" id="29760"/>
    <lineage>
        <taxon>Eukaryota</taxon>
        <taxon>Viridiplantae</taxon>
        <taxon>Streptophyta</taxon>
        <taxon>Embryophyta</taxon>
        <taxon>Tracheophyta</taxon>
        <taxon>Spermatophyta</taxon>
        <taxon>Magnoliopsida</taxon>
        <taxon>eudicotyledons</taxon>
        <taxon>Gunneridae</taxon>
        <taxon>Pentapetalae</taxon>
        <taxon>rosids</taxon>
        <taxon>Vitales</taxon>
        <taxon>Vitaceae</taxon>
        <taxon>Viteae</taxon>
        <taxon>Vitis</taxon>
    </lineage>
</organism>
<sequence length="208" mass="23744">MCKLDIEKAYDNVDWYFILTVMQKMGFGEKWIGWIKWCISTASFSMMVNGTSKGFFQSSRGLRQGKLFSPYLFVISMKVFSSFIKRAVEGGFISGYKVKGRNEEGVQISHLLFADDTLVFCQASQDQPTYLSWLLMWFEAVSGLRINLEKSELILVGRVENIEDFALDFDCRVGSLLSTYLGLPLGAPFKSVSVWDGVEERFHKRLAM</sequence>
<dbReference type="PROSITE" id="PS50878">
    <property type="entry name" value="RT_POL"/>
    <property type="match status" value="1"/>
</dbReference>
<accession>A0ABY9D411</accession>
<evidence type="ECO:0000313" key="2">
    <source>
        <dbReference type="EMBL" id="WKA01649.1"/>
    </source>
</evidence>
<dbReference type="InterPro" id="IPR043502">
    <property type="entry name" value="DNA/RNA_pol_sf"/>
</dbReference>
<protein>
    <recommendedName>
        <fullName evidence="1">Reverse transcriptase domain-containing protein</fullName>
    </recommendedName>
</protein>
<reference evidence="2 3" key="1">
    <citation type="journal article" date="2023" name="Hortic Res">
        <title>The complete reference genome for grapevine (Vitis vinifera L.) genetics and breeding.</title>
        <authorList>
            <person name="Shi X."/>
            <person name="Cao S."/>
            <person name="Wang X."/>
            <person name="Huang S."/>
            <person name="Wang Y."/>
            <person name="Liu Z."/>
            <person name="Liu W."/>
            <person name="Leng X."/>
            <person name="Peng Y."/>
            <person name="Wang N."/>
            <person name="Wang Y."/>
            <person name="Ma Z."/>
            <person name="Xu X."/>
            <person name="Zhang F."/>
            <person name="Xue H."/>
            <person name="Zhong H."/>
            <person name="Wang Y."/>
            <person name="Zhang K."/>
            <person name="Velt A."/>
            <person name="Avia K."/>
            <person name="Holtgrawe D."/>
            <person name="Grimplet J."/>
            <person name="Matus J.T."/>
            <person name="Ware D."/>
            <person name="Wu X."/>
            <person name="Wang H."/>
            <person name="Liu C."/>
            <person name="Fang Y."/>
            <person name="Rustenholz C."/>
            <person name="Cheng Z."/>
            <person name="Xiao H."/>
            <person name="Zhou Y."/>
        </authorList>
    </citation>
    <scope>NUCLEOTIDE SEQUENCE [LARGE SCALE GENOMIC DNA]</scope>
    <source>
        <strain evidence="3">cv. Pinot noir / PN40024</strain>
        <tissue evidence="2">Leaf</tissue>
    </source>
</reference>
<dbReference type="InterPro" id="IPR000477">
    <property type="entry name" value="RT_dom"/>
</dbReference>
<dbReference type="Pfam" id="PF00078">
    <property type="entry name" value="RVT_1"/>
    <property type="match status" value="1"/>
</dbReference>
<evidence type="ECO:0000259" key="1">
    <source>
        <dbReference type="PROSITE" id="PS50878"/>
    </source>
</evidence>